<dbReference type="Proteomes" id="UP000783213">
    <property type="component" value="Unassembled WGS sequence"/>
</dbReference>
<keyword evidence="3" id="KW-1185">Reference proteome</keyword>
<reference evidence="2 3" key="1">
    <citation type="journal article" date="2020" name="Genome Biol. Evol.">
        <title>Comparative genomics of Sclerotiniaceae.</title>
        <authorList>
            <person name="Valero Jimenez C.A."/>
            <person name="Steentjes M."/>
            <person name="Scholten O.E."/>
            <person name="Van Kan J.A.L."/>
        </authorList>
    </citation>
    <scope>NUCLEOTIDE SEQUENCE [LARGE SCALE GENOMIC DNA]</scope>
    <source>
        <strain evidence="2 3">B1</strain>
    </source>
</reference>
<organism evidence="2 3">
    <name type="scientific">Botrytis deweyae</name>
    <dbReference type="NCBI Taxonomy" id="2478750"/>
    <lineage>
        <taxon>Eukaryota</taxon>
        <taxon>Fungi</taxon>
        <taxon>Dikarya</taxon>
        <taxon>Ascomycota</taxon>
        <taxon>Pezizomycotina</taxon>
        <taxon>Leotiomycetes</taxon>
        <taxon>Helotiales</taxon>
        <taxon>Sclerotiniaceae</taxon>
        <taxon>Botrytis</taxon>
    </lineage>
</organism>
<evidence type="ECO:0000313" key="3">
    <source>
        <dbReference type="Proteomes" id="UP000783213"/>
    </source>
</evidence>
<gene>
    <name evidence="2" type="ORF">EAE98_004891</name>
</gene>
<evidence type="ECO:0000313" key="2">
    <source>
        <dbReference type="EMBL" id="KAF7930491.1"/>
    </source>
</evidence>
<dbReference type="GeneID" id="62231665"/>
<dbReference type="PANTHER" id="PTHR35041:SF3">
    <property type="entry name" value="FORMYLMETHIONINE DEFORMYLASE-LIKE PROTEIN"/>
    <property type="match status" value="1"/>
</dbReference>
<keyword evidence="1" id="KW-0812">Transmembrane</keyword>
<feature type="transmembrane region" description="Helical" evidence="1">
    <location>
        <begin position="70"/>
        <end position="92"/>
    </location>
</feature>
<dbReference type="PANTHER" id="PTHR35041">
    <property type="entry name" value="MEDIATOR OF RNA POLYMERASE II TRANSCRIPTION SUBUNIT 1"/>
    <property type="match status" value="1"/>
</dbReference>
<comment type="caution">
    <text evidence="2">The sequence shown here is derived from an EMBL/GenBank/DDBJ whole genome shotgun (WGS) entry which is preliminary data.</text>
</comment>
<keyword evidence="1" id="KW-1133">Transmembrane helix</keyword>
<dbReference type="EMBL" id="RCSX01000009">
    <property type="protein sequence ID" value="KAF7930491.1"/>
    <property type="molecule type" value="Genomic_DNA"/>
</dbReference>
<evidence type="ECO:0000256" key="1">
    <source>
        <dbReference type="SAM" id="Phobius"/>
    </source>
</evidence>
<dbReference type="RefSeq" id="XP_038811162.1">
    <property type="nucleotide sequence ID" value="XM_038952512.1"/>
</dbReference>
<protein>
    <submittedName>
        <fullName evidence="2">Uncharacterized protein</fullName>
    </submittedName>
</protein>
<accession>A0ABQ7IPL5</accession>
<sequence>MNPKAIMHTRLSILADQLFTKPPSACRNHSLARGIEDLAANITISIFNEPKLLYFSNSTNVFSYSPKDHYLSYGIAFFFICLSTILGLHAFYTNGVVHSTALSVIIATTRNPDLDILAGENLVANASLSKNIRNVKSRLGVMRGERPGEERVALVRPEEVRELKKGWVLDPGGLLACNVL</sequence>
<name>A0ABQ7IPL5_9HELO</name>
<proteinExistence type="predicted"/>
<keyword evidence="1" id="KW-0472">Membrane</keyword>